<accession>A0A1Q5PHC8</accession>
<dbReference type="AlphaFoldDB" id="A0A1Q5PHC8"/>
<feature type="transmembrane region" description="Helical" evidence="6">
    <location>
        <begin position="105"/>
        <end position="127"/>
    </location>
</feature>
<feature type="transmembrane region" description="Helical" evidence="6">
    <location>
        <begin position="420"/>
        <end position="440"/>
    </location>
</feature>
<evidence type="ECO:0000256" key="5">
    <source>
        <dbReference type="ARBA" id="ARBA00023136"/>
    </source>
</evidence>
<comment type="subcellular location">
    <subcellularLocation>
        <location evidence="1">Cell inner membrane</location>
        <topology evidence="1">Multi-pass membrane protein</topology>
    </subcellularLocation>
    <subcellularLocation>
        <location evidence="6">Cell membrane</location>
        <topology evidence="6">Multi-pass membrane protein</topology>
    </subcellularLocation>
</comment>
<comment type="function">
    <text evidence="6">Na(+)/H(+) antiporter that extrudes sodium in exchange for external protons.</text>
</comment>
<protein>
    <recommendedName>
        <fullName evidence="6">Na(+)/H(+) antiporter NhaA</fullName>
    </recommendedName>
    <alternativeName>
        <fullName evidence="6">Sodium/proton antiporter NhaA</fullName>
    </alternativeName>
</protein>
<feature type="transmembrane region" description="Helical" evidence="6">
    <location>
        <begin position="316"/>
        <end position="338"/>
    </location>
</feature>
<keyword evidence="6" id="KW-0050">Antiport</keyword>
<evidence type="ECO:0000256" key="6">
    <source>
        <dbReference type="HAMAP-Rule" id="MF_01844"/>
    </source>
</evidence>
<evidence type="ECO:0000256" key="4">
    <source>
        <dbReference type="ARBA" id="ARBA00022989"/>
    </source>
</evidence>
<dbReference type="RefSeq" id="WP_073851038.1">
    <property type="nucleotide sequence ID" value="NZ_LVWA01000003.1"/>
</dbReference>
<dbReference type="GO" id="GO:0006885">
    <property type="term" value="P:regulation of pH"/>
    <property type="evidence" value="ECO:0007669"/>
    <property type="project" value="UniProtKB-UniRule"/>
</dbReference>
<sequence>MNETATTKPKLYHRIIYPLLDFIRAESFSGILLMFVTLVALAWANSPWAETYEQVWNTPFTIALGDYGLTKAAILWINDGLMAIFFFVVGLEIKREVMVGELSSFRTAAFPVMAALGGMLVPAGFFVLLNLGGEGISGWGIPMATDIAFALGILTLLGRRAPLSLKLFLIAYAIVDDIGAVLVIALFYTAEVNFLSLWVGILLFGLLLVGNALKMRNIWIYSLAGVVMWVAFLLSGVHATIAGILLAITIPGRSKITEQEFITSTGEIVQDLHTTHLAETSDPDLKPSREAYQGAVYTIEANCEEALSPMHRLEHALHPFVAFLIMPVFALANAGIFINADLVNSLTASVPLGIILGLVLGKPLGIFFFAWLASATGIATKPKAFSWMQLFGVGLLGGVGFTMSIFIANLAFAGSAMLPLAKLAILCASVVAGVVAYMLLRFSGRKAMTDDVNV</sequence>
<feature type="transmembrane region" description="Helical" evidence="6">
    <location>
        <begin position="384"/>
        <end position="408"/>
    </location>
</feature>
<proteinExistence type="inferred from homology"/>
<dbReference type="PANTHER" id="PTHR30341:SF0">
    <property type="entry name" value="NA(+)_H(+) ANTIPORTER NHAA"/>
    <property type="match status" value="1"/>
</dbReference>
<keyword evidence="8" id="KW-1185">Reference proteome</keyword>
<keyword evidence="5 6" id="KW-0472">Membrane</keyword>
<feature type="transmembrane region" description="Helical" evidence="6">
    <location>
        <begin position="139"/>
        <end position="157"/>
    </location>
</feature>
<dbReference type="Pfam" id="PF06965">
    <property type="entry name" value="Na_H_antiport_1"/>
    <property type="match status" value="1"/>
</dbReference>
<organism evidence="7 8">
    <name type="scientific">Pontibacter flavimaris</name>
    <dbReference type="NCBI Taxonomy" id="1797110"/>
    <lineage>
        <taxon>Bacteria</taxon>
        <taxon>Pseudomonadati</taxon>
        <taxon>Bacteroidota</taxon>
        <taxon>Cytophagia</taxon>
        <taxon>Cytophagales</taxon>
        <taxon>Hymenobacteraceae</taxon>
        <taxon>Pontibacter</taxon>
    </lineage>
</organism>
<name>A0A1Q5PHC8_9BACT</name>
<evidence type="ECO:0000313" key="8">
    <source>
        <dbReference type="Proteomes" id="UP000186551"/>
    </source>
</evidence>
<dbReference type="NCBIfam" id="TIGR00773">
    <property type="entry name" value="NhaA"/>
    <property type="match status" value="1"/>
</dbReference>
<reference evidence="7 8" key="1">
    <citation type="submission" date="2016-03" db="EMBL/GenBank/DDBJ databases">
        <title>Genome sequence of Pontibacter sp. nov., of the family cytophagaceae, isolated from marine sediment of the Yellow Sea, China.</title>
        <authorList>
            <person name="Zhang G."/>
            <person name="Zhang R."/>
        </authorList>
    </citation>
    <scope>NUCLEOTIDE SEQUENCE [LARGE SCALE GENOMIC DNA]</scope>
    <source>
        <strain evidence="7 8">S10-8</strain>
    </source>
</reference>
<dbReference type="InterPro" id="IPR023171">
    <property type="entry name" value="Na/H_antiporter_dom_sf"/>
</dbReference>
<keyword evidence="6" id="KW-0813">Transport</keyword>
<dbReference type="HAMAP" id="MF_01844">
    <property type="entry name" value="NhaA"/>
    <property type="match status" value="1"/>
</dbReference>
<comment type="catalytic activity">
    <reaction evidence="6">
        <text>Na(+)(in) + 2 H(+)(out) = Na(+)(out) + 2 H(+)(in)</text>
        <dbReference type="Rhea" id="RHEA:29251"/>
        <dbReference type="ChEBI" id="CHEBI:15378"/>
        <dbReference type="ChEBI" id="CHEBI:29101"/>
    </reaction>
</comment>
<comment type="caution">
    <text evidence="7">The sequence shown here is derived from an EMBL/GenBank/DDBJ whole genome shotgun (WGS) entry which is preliminary data.</text>
</comment>
<feature type="transmembrane region" description="Helical" evidence="6">
    <location>
        <begin position="169"/>
        <end position="188"/>
    </location>
</feature>
<comment type="similarity">
    <text evidence="6">Belongs to the NhaA Na(+)/H(+) (TC 2.A.33) antiporter family.</text>
</comment>
<keyword evidence="6" id="KW-0406">Ion transport</keyword>
<evidence type="ECO:0000256" key="3">
    <source>
        <dbReference type="ARBA" id="ARBA00022692"/>
    </source>
</evidence>
<evidence type="ECO:0000313" key="7">
    <source>
        <dbReference type="EMBL" id="OKL41628.1"/>
    </source>
</evidence>
<gene>
    <name evidence="6" type="primary">nhaA</name>
    <name evidence="7" type="ORF">A3841_11370</name>
</gene>
<feature type="transmembrane region" description="Helical" evidence="6">
    <location>
        <begin position="194"/>
        <end position="213"/>
    </location>
</feature>
<dbReference type="InterPro" id="IPR004670">
    <property type="entry name" value="NhaA"/>
</dbReference>
<dbReference type="GO" id="GO:0015385">
    <property type="term" value="F:sodium:proton antiporter activity"/>
    <property type="evidence" value="ECO:0007669"/>
    <property type="project" value="UniProtKB-UniRule"/>
</dbReference>
<keyword evidence="2 6" id="KW-1003">Cell membrane</keyword>
<dbReference type="STRING" id="1797110.A3841_11370"/>
<feature type="transmembrane region" description="Helical" evidence="6">
    <location>
        <begin position="73"/>
        <end position="93"/>
    </location>
</feature>
<dbReference type="PANTHER" id="PTHR30341">
    <property type="entry name" value="SODIUM ION/PROTON ANTIPORTER NHAA-RELATED"/>
    <property type="match status" value="1"/>
</dbReference>
<dbReference type="OrthoDB" id="9808135at2"/>
<feature type="transmembrane region" description="Helical" evidence="6">
    <location>
        <begin position="350"/>
        <end position="372"/>
    </location>
</feature>
<dbReference type="Gene3D" id="1.20.1530.10">
    <property type="entry name" value="Na+/H+ antiporter like domain"/>
    <property type="match status" value="1"/>
</dbReference>
<keyword evidence="6" id="KW-0739">Sodium transport</keyword>
<dbReference type="EMBL" id="LVWA01000003">
    <property type="protein sequence ID" value="OKL41628.1"/>
    <property type="molecule type" value="Genomic_DNA"/>
</dbReference>
<feature type="transmembrane region" description="Helical" evidence="6">
    <location>
        <begin position="220"/>
        <end position="248"/>
    </location>
</feature>
<evidence type="ECO:0000256" key="1">
    <source>
        <dbReference type="ARBA" id="ARBA00004429"/>
    </source>
</evidence>
<dbReference type="GO" id="GO:0005886">
    <property type="term" value="C:plasma membrane"/>
    <property type="evidence" value="ECO:0007669"/>
    <property type="project" value="UniProtKB-SubCell"/>
</dbReference>
<keyword evidence="3 6" id="KW-0812">Transmembrane</keyword>
<feature type="transmembrane region" description="Helical" evidence="6">
    <location>
        <begin position="21"/>
        <end position="44"/>
    </location>
</feature>
<dbReference type="Proteomes" id="UP000186551">
    <property type="component" value="Unassembled WGS sequence"/>
</dbReference>
<keyword evidence="4 6" id="KW-1133">Transmembrane helix</keyword>
<evidence type="ECO:0000256" key="2">
    <source>
        <dbReference type="ARBA" id="ARBA00022475"/>
    </source>
</evidence>
<keyword evidence="6" id="KW-0915">Sodium</keyword>